<dbReference type="AlphaFoldDB" id="A0A1G2HK05"/>
<protein>
    <recommendedName>
        <fullName evidence="3">Diadenosine tetraphosphate hydrolase</fullName>
    </recommendedName>
</protein>
<reference evidence="1 2" key="1">
    <citation type="journal article" date="2016" name="Nat. Commun.">
        <title>Thousands of microbial genomes shed light on interconnected biogeochemical processes in an aquifer system.</title>
        <authorList>
            <person name="Anantharaman K."/>
            <person name="Brown C.T."/>
            <person name="Hug L.A."/>
            <person name="Sharon I."/>
            <person name="Castelle C.J."/>
            <person name="Probst A.J."/>
            <person name="Thomas B.C."/>
            <person name="Singh A."/>
            <person name="Wilkins M.J."/>
            <person name="Karaoz U."/>
            <person name="Brodie E.L."/>
            <person name="Williams K.H."/>
            <person name="Hubbard S.S."/>
            <person name="Banfield J.F."/>
        </authorList>
    </citation>
    <scope>NUCLEOTIDE SEQUENCE [LARGE SCALE GENOMIC DNA]</scope>
</reference>
<evidence type="ECO:0000313" key="1">
    <source>
        <dbReference type="EMBL" id="OGZ62630.1"/>
    </source>
</evidence>
<dbReference type="STRING" id="1802164.A3H51_00675"/>
<accession>A0A1G2HK05</accession>
<gene>
    <name evidence="1" type="ORF">A3H51_00675</name>
</gene>
<dbReference type="InterPro" id="IPR036265">
    <property type="entry name" value="HIT-like_sf"/>
</dbReference>
<dbReference type="EMBL" id="MHOJ01000014">
    <property type="protein sequence ID" value="OGZ62630.1"/>
    <property type="molecule type" value="Genomic_DNA"/>
</dbReference>
<organism evidence="1 2">
    <name type="scientific">Candidatus Spechtbacteria bacterium RIFCSPLOWO2_02_FULL_38_8</name>
    <dbReference type="NCBI Taxonomy" id="1802164"/>
    <lineage>
        <taxon>Bacteria</taxon>
        <taxon>Candidatus Spechtiibacteriota</taxon>
    </lineage>
</organism>
<comment type="caution">
    <text evidence="1">The sequence shown here is derived from an EMBL/GenBank/DDBJ whole genome shotgun (WGS) entry which is preliminary data.</text>
</comment>
<proteinExistence type="predicted"/>
<dbReference type="SUPFAM" id="SSF54197">
    <property type="entry name" value="HIT-like"/>
    <property type="match status" value="1"/>
</dbReference>
<dbReference type="Proteomes" id="UP000178509">
    <property type="component" value="Unassembled WGS sequence"/>
</dbReference>
<name>A0A1G2HK05_9BACT</name>
<evidence type="ECO:0008006" key="3">
    <source>
        <dbReference type="Google" id="ProtNLM"/>
    </source>
</evidence>
<evidence type="ECO:0000313" key="2">
    <source>
        <dbReference type="Proteomes" id="UP000178509"/>
    </source>
</evidence>
<sequence>MKKLFPNETIVITNNFDVHQDWAVPIPAFFIIAAKRKIRSISEFTPEEAEEFINLIIKLRKGMEEILNIKDVYFFQNEDTESNFHLWIFPRHEWMENFGRKIQSVRPIMEYAQENMANEEIFQEVKASVSKMKEYMGGFVK</sequence>
<dbReference type="Gene3D" id="3.30.428.10">
    <property type="entry name" value="HIT-like"/>
    <property type="match status" value="1"/>
</dbReference>